<dbReference type="Pfam" id="PF00531">
    <property type="entry name" value="Death"/>
    <property type="match status" value="2"/>
</dbReference>
<evidence type="ECO:0000313" key="4">
    <source>
        <dbReference type="Proteomes" id="UP000225706"/>
    </source>
</evidence>
<keyword evidence="4" id="KW-1185">Reference proteome</keyword>
<dbReference type="AlphaFoldDB" id="A0A2B4SBV9"/>
<dbReference type="PROSITE" id="PS50017">
    <property type="entry name" value="DEATH_DOMAIN"/>
    <property type="match status" value="2"/>
</dbReference>
<dbReference type="InterPro" id="IPR011990">
    <property type="entry name" value="TPR-like_helical_dom_sf"/>
</dbReference>
<dbReference type="InterPro" id="IPR027417">
    <property type="entry name" value="P-loop_NTPase"/>
</dbReference>
<dbReference type="PROSITE" id="PS50005">
    <property type="entry name" value="TPR"/>
    <property type="match status" value="2"/>
</dbReference>
<dbReference type="GO" id="GO:0007165">
    <property type="term" value="P:signal transduction"/>
    <property type="evidence" value="ECO:0007669"/>
    <property type="project" value="InterPro"/>
</dbReference>
<evidence type="ECO:0000313" key="3">
    <source>
        <dbReference type="EMBL" id="PFX26579.1"/>
    </source>
</evidence>
<dbReference type="PANTHER" id="PTHR47691:SF3">
    <property type="entry name" value="HTH-TYPE TRANSCRIPTIONAL REGULATOR RV0890C-RELATED"/>
    <property type="match status" value="1"/>
</dbReference>
<dbReference type="Proteomes" id="UP000225706">
    <property type="component" value="Unassembled WGS sequence"/>
</dbReference>
<dbReference type="InterPro" id="IPR000488">
    <property type="entry name" value="Death_dom"/>
</dbReference>
<keyword evidence="1" id="KW-0802">TPR repeat</keyword>
<organism evidence="3 4">
    <name type="scientific">Stylophora pistillata</name>
    <name type="common">Smooth cauliflower coral</name>
    <dbReference type="NCBI Taxonomy" id="50429"/>
    <lineage>
        <taxon>Eukaryota</taxon>
        <taxon>Metazoa</taxon>
        <taxon>Cnidaria</taxon>
        <taxon>Anthozoa</taxon>
        <taxon>Hexacorallia</taxon>
        <taxon>Scleractinia</taxon>
        <taxon>Astrocoeniina</taxon>
        <taxon>Pocilloporidae</taxon>
        <taxon>Stylophora</taxon>
    </lineage>
</organism>
<feature type="repeat" description="TPR" evidence="1">
    <location>
        <begin position="922"/>
        <end position="955"/>
    </location>
</feature>
<sequence length="1071" mass="122706">MRLIPNWTQLARELRVDEAVISRMEQYNDYSPTIQLFDYLEAKQPNLSIQQLRQELTQINRNDLNVLITNAGFKDDEKVREVITSRDPKTPTSPQKEILDQIALALDGTSLVLGNWYNLAIKFGVSRKECWKIGAASTESPTNLLFQYLEATRPQMKLKKVVDALCLMTRQDLLDFIAKQNFEDEVLLKDIMIPGSEFLQTMADKLNRVVPAVENWKHLAFKLEIPNEEIRKFGSMTTEPERTSPTIEVMKWVAAKFPDTRLTDVVRALDRIQRNDAIKIITEEFIDSVDQSLQRYDSSLHDSLNKAMPINDPTGRTLSVSLSSKVTEDMKRTGHCGRLPERTDLVGRNEICENIATLLTSNKSVEIVAPPGYGKTSAVIELAHRMIERGKFIAYVKPRGVSCVEDLASKIIEALGFAHGEDTVTEVFRRICSLKGMSVILIIENIDDLMHLEDQISDDEELKSKTYCAKMRGKYLKDDFFTFFKDIGQISNVHLVLTSRETYNFSVSFPIEVIDLEPLNDKDSAALFTKSDGNLDNSLIKELVRVCGGIPLIICTVLLILKRENPKEFTERLSSSSPSDLVKELNPEFMANEDRIDKCLEICFKRLSQENQRILVMFSTFPYRFTQKQFRTVFESLIGSDLQKHLNCLKQSSLLRFDRESCHYFLHPFIRDYFSLKPEHNEMKSVFIHHYSDLAVTLYKTFLSNNSKSAIEDYRAEKDNIREAIAWCGDDHHELEQTLREKCINAFNKAAVFLAKMMRKQEFESLFCNLARRCRYDMPLYSACLTHIGMKIVLGCTCSPFICSRALYRAKSFLSNANDIQSKHNDSNEGNRAQCLSKLGFCCVREGRVEEGYELLEKALKLRRDRAEKSNKSRDKVKLAACFNDLAASQMVQRKHLLSIQTRLASVLPVYEENLGDHPATATTLNWIGKSYYALGDYDNAIKYSRRSNNLRQKLLGPHQETARSLYDLGEAFSAKGEYETALNYLKEAVKLQEEVLDTHDELIHTHQTMSIVLCHLGKKKEAEEEMKKAEECAKNLDSWKAPLERLESREEKGWMAVSSIPEAEPRISKF</sequence>
<name>A0A2B4SBV9_STYPI</name>
<feature type="domain" description="Death" evidence="2">
    <location>
        <begin position="6"/>
        <end position="72"/>
    </location>
</feature>
<evidence type="ECO:0000259" key="2">
    <source>
        <dbReference type="PROSITE" id="PS50017"/>
    </source>
</evidence>
<protein>
    <submittedName>
        <fullName evidence="3">Kinesin light chain</fullName>
    </submittedName>
</protein>
<dbReference type="Gene3D" id="1.10.533.10">
    <property type="entry name" value="Death Domain, Fas"/>
    <property type="match status" value="3"/>
</dbReference>
<dbReference type="Pfam" id="PF13424">
    <property type="entry name" value="TPR_12"/>
    <property type="match status" value="1"/>
</dbReference>
<dbReference type="SMART" id="SM00028">
    <property type="entry name" value="TPR"/>
    <property type="match status" value="3"/>
</dbReference>
<dbReference type="InterPro" id="IPR011029">
    <property type="entry name" value="DEATH-like_dom_sf"/>
</dbReference>
<feature type="domain" description="Death" evidence="2">
    <location>
        <begin position="214"/>
        <end position="285"/>
    </location>
</feature>
<dbReference type="Gene3D" id="3.40.50.300">
    <property type="entry name" value="P-loop containing nucleotide triphosphate hydrolases"/>
    <property type="match status" value="1"/>
</dbReference>
<dbReference type="Gene3D" id="1.25.40.10">
    <property type="entry name" value="Tetratricopeptide repeat domain"/>
    <property type="match status" value="2"/>
</dbReference>
<proteinExistence type="predicted"/>
<dbReference type="PROSITE" id="PS50293">
    <property type="entry name" value="TPR_REGION"/>
    <property type="match status" value="1"/>
</dbReference>
<dbReference type="SUPFAM" id="SSF52540">
    <property type="entry name" value="P-loop containing nucleoside triphosphate hydrolases"/>
    <property type="match status" value="1"/>
</dbReference>
<dbReference type="OrthoDB" id="5953971at2759"/>
<dbReference type="EMBL" id="LSMT01000123">
    <property type="protein sequence ID" value="PFX26579.1"/>
    <property type="molecule type" value="Genomic_DNA"/>
</dbReference>
<dbReference type="PANTHER" id="PTHR47691">
    <property type="entry name" value="REGULATOR-RELATED"/>
    <property type="match status" value="1"/>
</dbReference>
<reference evidence="4" key="1">
    <citation type="journal article" date="2017" name="bioRxiv">
        <title>Comparative analysis of the genomes of Stylophora pistillata and Acropora digitifera provides evidence for extensive differences between species of corals.</title>
        <authorList>
            <person name="Voolstra C.R."/>
            <person name="Li Y."/>
            <person name="Liew Y.J."/>
            <person name="Baumgarten S."/>
            <person name="Zoccola D."/>
            <person name="Flot J.-F."/>
            <person name="Tambutte S."/>
            <person name="Allemand D."/>
            <person name="Aranda M."/>
        </authorList>
    </citation>
    <scope>NUCLEOTIDE SEQUENCE [LARGE SCALE GENOMIC DNA]</scope>
</reference>
<dbReference type="SUPFAM" id="SSF48452">
    <property type="entry name" value="TPR-like"/>
    <property type="match status" value="1"/>
</dbReference>
<feature type="repeat" description="TPR" evidence="1">
    <location>
        <begin position="963"/>
        <end position="996"/>
    </location>
</feature>
<evidence type="ECO:0000256" key="1">
    <source>
        <dbReference type="PROSITE-ProRule" id="PRU00339"/>
    </source>
</evidence>
<dbReference type="InterPro" id="IPR019734">
    <property type="entry name" value="TPR_rpt"/>
</dbReference>
<dbReference type="SUPFAM" id="SSF47986">
    <property type="entry name" value="DEATH domain"/>
    <property type="match status" value="3"/>
</dbReference>
<gene>
    <name evidence="3" type="primary">klc-2</name>
    <name evidence="3" type="ORF">AWC38_SpisGene8753</name>
</gene>
<comment type="caution">
    <text evidence="3">The sequence shown here is derived from an EMBL/GenBank/DDBJ whole genome shotgun (WGS) entry which is preliminary data.</text>
</comment>
<accession>A0A2B4SBV9</accession>